<dbReference type="GO" id="GO:0009007">
    <property type="term" value="F:site-specific DNA-methyltransferase (adenine-specific) activity"/>
    <property type="evidence" value="ECO:0007669"/>
    <property type="project" value="UniProtKB-EC"/>
</dbReference>
<dbReference type="EMBL" id="VPFL01000012">
    <property type="protein sequence ID" value="TXF11550.1"/>
    <property type="molecule type" value="Genomic_DNA"/>
</dbReference>
<proteinExistence type="predicted"/>
<comment type="caution">
    <text evidence="4">The sequence shown here is derived from an EMBL/GenBank/DDBJ whole genome shotgun (WGS) entry which is preliminary data.</text>
</comment>
<dbReference type="SUPFAM" id="SSF53335">
    <property type="entry name" value="S-adenosyl-L-methionine-dependent methyltransferases"/>
    <property type="match status" value="1"/>
</dbReference>
<evidence type="ECO:0000256" key="2">
    <source>
        <dbReference type="ARBA" id="ARBA00022679"/>
    </source>
</evidence>
<evidence type="ECO:0000313" key="4">
    <source>
        <dbReference type="EMBL" id="TXF11550.1"/>
    </source>
</evidence>
<dbReference type="GO" id="GO:1904047">
    <property type="term" value="F:S-adenosyl-L-methionine binding"/>
    <property type="evidence" value="ECO:0007669"/>
    <property type="project" value="TreeGrafter"/>
</dbReference>
<dbReference type="PANTHER" id="PTHR30481:SF2">
    <property type="entry name" value="SITE-SPECIFIC DNA-METHYLTRANSFERASE (ADENINE-SPECIFIC)"/>
    <property type="match status" value="1"/>
</dbReference>
<dbReference type="GO" id="GO:0006298">
    <property type="term" value="P:mismatch repair"/>
    <property type="evidence" value="ECO:0007669"/>
    <property type="project" value="TreeGrafter"/>
</dbReference>
<evidence type="ECO:0000313" key="5">
    <source>
        <dbReference type="Proteomes" id="UP000321201"/>
    </source>
</evidence>
<accession>A0A5C7EJM2</accession>
<dbReference type="RefSeq" id="WP_147799949.1">
    <property type="nucleotide sequence ID" value="NZ_VPFL01000012.1"/>
</dbReference>
<name>A0A5C7EJM2_9PROT</name>
<sequence length="339" mass="38419">MDDTAVLRQRKRLERLAKRGIKRSTVMVHDACRSALDALRPHYIDPSSAQALQRAAVIVKSETRLVNVAQVRQLSPFRYPGGKTWLVPEVKTWLRSLPRRPSIFLEPFAGGAIVGLTVAAESMAGKVILCELDDSVAAVWKTLIHGTDTDANWLCDRILKFEVTEDNVRSLLEKKVKSDRERAFQTIVRNRMQRGGILAPGASLMKSGENGRGLGSRWYPETLVSRIKAIRNIRHRIEFRHQDAFDLIKEYTAKNDVAWFVDPPYTAGGKRAGARLYTHTQIDHDRLFREMSCTKGDVLMTYDDAPEVAHLAERYGMGIRKVPMKSTHHAIMYELLLSK</sequence>
<keyword evidence="3" id="KW-0949">S-adenosyl-L-methionine</keyword>
<dbReference type="AlphaFoldDB" id="A0A5C7EJM2"/>
<dbReference type="InterPro" id="IPR029063">
    <property type="entry name" value="SAM-dependent_MTases_sf"/>
</dbReference>
<dbReference type="InterPro" id="IPR012327">
    <property type="entry name" value="MeTrfase_D12"/>
</dbReference>
<dbReference type="GO" id="GO:0009307">
    <property type="term" value="P:DNA restriction-modification system"/>
    <property type="evidence" value="ECO:0007669"/>
    <property type="project" value="InterPro"/>
</dbReference>
<dbReference type="GO" id="GO:0043565">
    <property type="term" value="F:sequence-specific DNA binding"/>
    <property type="evidence" value="ECO:0007669"/>
    <property type="project" value="TreeGrafter"/>
</dbReference>
<keyword evidence="1 4" id="KW-0489">Methyltransferase</keyword>
<gene>
    <name evidence="4" type="ORF">FR698_09405</name>
</gene>
<dbReference type="PANTHER" id="PTHR30481">
    <property type="entry name" value="DNA ADENINE METHYLASE"/>
    <property type="match status" value="1"/>
</dbReference>
<protein>
    <submittedName>
        <fullName evidence="4">DNA adenine methylase</fullName>
    </submittedName>
</protein>
<dbReference type="Proteomes" id="UP000321201">
    <property type="component" value="Unassembled WGS sequence"/>
</dbReference>
<dbReference type="Pfam" id="PF02086">
    <property type="entry name" value="MethyltransfD12"/>
    <property type="match status" value="1"/>
</dbReference>
<dbReference type="OrthoDB" id="9805629at2"/>
<keyword evidence="2" id="KW-0808">Transferase</keyword>
<evidence type="ECO:0000256" key="3">
    <source>
        <dbReference type="ARBA" id="ARBA00022691"/>
    </source>
</evidence>
<keyword evidence="5" id="KW-1185">Reference proteome</keyword>
<dbReference type="GO" id="GO:0032259">
    <property type="term" value="P:methylation"/>
    <property type="evidence" value="ECO:0007669"/>
    <property type="project" value="UniProtKB-KW"/>
</dbReference>
<reference evidence="4 5" key="1">
    <citation type="submission" date="2019-08" db="EMBL/GenBank/DDBJ databases">
        <title>Pelomicrobium methylotrophicum gen. nov., sp. nov. a moderately thermophilic, facultatively anaerobic, lithoautotrophic and methylotrophic bacterium isolated from a terrestrial mud volcano.</title>
        <authorList>
            <person name="Slobodkina G.B."/>
            <person name="Merkel A.Y."/>
            <person name="Slobodkin A.I."/>
        </authorList>
    </citation>
    <scope>NUCLEOTIDE SEQUENCE [LARGE SCALE GENOMIC DNA]</scope>
    <source>
        <strain evidence="4 5">SM250</strain>
    </source>
</reference>
<dbReference type="Gene3D" id="3.40.50.150">
    <property type="entry name" value="Vaccinia Virus protein VP39"/>
    <property type="match status" value="2"/>
</dbReference>
<evidence type="ECO:0000256" key="1">
    <source>
        <dbReference type="ARBA" id="ARBA00022603"/>
    </source>
</evidence>
<dbReference type="PRINTS" id="PR00505">
    <property type="entry name" value="D12N6MTFRASE"/>
</dbReference>
<organism evidence="4 5">
    <name type="scientific">Pelomicrobium methylotrophicum</name>
    <dbReference type="NCBI Taxonomy" id="2602750"/>
    <lineage>
        <taxon>Bacteria</taxon>
        <taxon>Pseudomonadati</taxon>
        <taxon>Pseudomonadota</taxon>
        <taxon>Hydrogenophilia</taxon>
        <taxon>Hydrogenophilia incertae sedis</taxon>
        <taxon>Pelomicrobium</taxon>
    </lineage>
</organism>
<dbReference type="InParanoid" id="A0A5C7EJM2"/>